<accession>A0AAD8HWY8</accession>
<name>A0AAD8HWY8_9APIA</name>
<dbReference type="EMBL" id="JAUIZM010000007">
    <property type="protein sequence ID" value="KAK1374246.1"/>
    <property type="molecule type" value="Genomic_DNA"/>
</dbReference>
<sequence>MAGGSDSKLEGSNGDFLNLTLKNMTDQLAYLAEQIQATNARIEATYERIEGVVTTVETTHLWDVFIRNPKPTNDDYDDTSLTWYVPKFSGAGDSEDFLEWVSHMEYLFDYKGFDDQRSYKISNMKLTKYAYLWFINLKINLVREGAPRITTWTEMKRQLNNHFGLKECTEDKVAEKDEVKLDIVNVEDKHVESQSEKDDVAIPHSLNCIEHETKGVLDVATVENCHVEPVLLVRGKQTDNVIERFESEEAAHPMQMEASSPLMEIPSLRHQTDISYTTSLVAIKDASEKLDVEVATSSNFVPLPTKNV</sequence>
<evidence type="ECO:0008006" key="3">
    <source>
        <dbReference type="Google" id="ProtNLM"/>
    </source>
</evidence>
<reference evidence="1" key="2">
    <citation type="submission" date="2023-05" db="EMBL/GenBank/DDBJ databases">
        <authorList>
            <person name="Schelkunov M.I."/>
        </authorList>
    </citation>
    <scope>NUCLEOTIDE SEQUENCE</scope>
    <source>
        <strain evidence="1">Hsosn_3</strain>
        <tissue evidence="1">Leaf</tissue>
    </source>
</reference>
<gene>
    <name evidence="1" type="ORF">POM88_030439</name>
</gene>
<comment type="caution">
    <text evidence="1">The sequence shown here is derived from an EMBL/GenBank/DDBJ whole genome shotgun (WGS) entry which is preliminary data.</text>
</comment>
<proteinExistence type="predicted"/>
<reference evidence="1" key="1">
    <citation type="submission" date="2023-02" db="EMBL/GenBank/DDBJ databases">
        <title>Genome of toxic invasive species Heracleum sosnowskyi carries increased number of genes despite the absence of recent whole-genome duplications.</title>
        <authorList>
            <person name="Schelkunov M."/>
            <person name="Shtratnikova V."/>
            <person name="Makarenko M."/>
            <person name="Klepikova A."/>
            <person name="Omelchenko D."/>
            <person name="Novikova G."/>
            <person name="Obukhova E."/>
            <person name="Bogdanov V."/>
            <person name="Penin A."/>
            <person name="Logacheva M."/>
        </authorList>
    </citation>
    <scope>NUCLEOTIDE SEQUENCE</scope>
    <source>
        <strain evidence="1">Hsosn_3</strain>
        <tissue evidence="1">Leaf</tissue>
    </source>
</reference>
<dbReference type="AlphaFoldDB" id="A0AAD8HWY8"/>
<evidence type="ECO:0000313" key="2">
    <source>
        <dbReference type="Proteomes" id="UP001237642"/>
    </source>
</evidence>
<organism evidence="1 2">
    <name type="scientific">Heracleum sosnowskyi</name>
    <dbReference type="NCBI Taxonomy" id="360622"/>
    <lineage>
        <taxon>Eukaryota</taxon>
        <taxon>Viridiplantae</taxon>
        <taxon>Streptophyta</taxon>
        <taxon>Embryophyta</taxon>
        <taxon>Tracheophyta</taxon>
        <taxon>Spermatophyta</taxon>
        <taxon>Magnoliopsida</taxon>
        <taxon>eudicotyledons</taxon>
        <taxon>Gunneridae</taxon>
        <taxon>Pentapetalae</taxon>
        <taxon>asterids</taxon>
        <taxon>campanulids</taxon>
        <taxon>Apiales</taxon>
        <taxon>Apiaceae</taxon>
        <taxon>Apioideae</taxon>
        <taxon>apioid superclade</taxon>
        <taxon>Tordylieae</taxon>
        <taxon>Tordyliinae</taxon>
        <taxon>Heracleum</taxon>
    </lineage>
</organism>
<dbReference type="Proteomes" id="UP001237642">
    <property type="component" value="Unassembled WGS sequence"/>
</dbReference>
<keyword evidence="2" id="KW-1185">Reference proteome</keyword>
<protein>
    <recommendedName>
        <fullName evidence="3">Retrotransposon gag domain-containing protein</fullName>
    </recommendedName>
</protein>
<evidence type="ECO:0000313" key="1">
    <source>
        <dbReference type="EMBL" id="KAK1374246.1"/>
    </source>
</evidence>